<evidence type="ECO:0000256" key="3">
    <source>
        <dbReference type="PIRSR" id="PIRSR000137-2"/>
    </source>
</evidence>
<comment type="cofactor">
    <cofactor evidence="3">
        <name>FAD</name>
        <dbReference type="ChEBI" id="CHEBI:57692"/>
    </cofactor>
</comment>
<feature type="binding site" evidence="3">
    <location>
        <position position="230"/>
    </location>
    <ligand>
        <name>FAD</name>
        <dbReference type="ChEBI" id="CHEBI:57692"/>
    </ligand>
</feature>
<dbReference type="PANTHER" id="PTHR11552:SF134">
    <property type="entry name" value="GLUCOSE-METHANOL-CHOLINE OXIDOREDUCTASE N-TERMINAL DOMAIN-CONTAINING PROTEIN"/>
    <property type="match status" value="1"/>
</dbReference>
<dbReference type="GO" id="GO:0016614">
    <property type="term" value="F:oxidoreductase activity, acting on CH-OH group of donors"/>
    <property type="evidence" value="ECO:0007669"/>
    <property type="project" value="InterPro"/>
</dbReference>
<dbReference type="PIRSF" id="PIRSF000137">
    <property type="entry name" value="Alcohol_oxidase"/>
    <property type="match status" value="1"/>
</dbReference>
<dbReference type="Gene3D" id="3.50.50.60">
    <property type="entry name" value="FAD/NAD(P)-binding domain"/>
    <property type="match status" value="2"/>
</dbReference>
<gene>
    <name evidence="7" type="ORF">AJ79_02857</name>
</gene>
<dbReference type="PANTHER" id="PTHR11552">
    <property type="entry name" value="GLUCOSE-METHANOL-CHOLINE GMC OXIDOREDUCTASE"/>
    <property type="match status" value="1"/>
</dbReference>
<name>A0A2B7Y0X7_9EURO</name>
<accession>A0A2B7Y0X7</accession>
<dbReference type="EMBL" id="PDNB01000032">
    <property type="protein sequence ID" value="PGH14691.1"/>
    <property type="molecule type" value="Genomic_DNA"/>
</dbReference>
<proteinExistence type="inferred from homology"/>
<dbReference type="Pfam" id="PF00732">
    <property type="entry name" value="GMC_oxred_N"/>
    <property type="match status" value="1"/>
</dbReference>
<evidence type="ECO:0000256" key="4">
    <source>
        <dbReference type="RuleBase" id="RU003968"/>
    </source>
</evidence>
<dbReference type="AlphaFoldDB" id="A0A2B7Y0X7"/>
<sequence length="551" mass="61759">MGTKYDNIIVGSGPSGCAVASGLTRDHPILRVLVLEAGDNYNDKNLRIDGKRWLTHQEKDMNWRYKTVPQEHCGNREIDYSRGCAVGGSSAINFSIYSVGARDDYDEWARILGDDAFKWDNMKVRFKELETYHRGIPAGVDRKYAAPSPRDHGASGPLHVGYAAEWERDLVPMLDIFEQAGFPLNPDHNSGNPIGMSVSINSANKGLRSTAKDLLDPKSKGLTVIFNSPVQRIIIEGKKAVGVEANGIQYRASREVIICAGALDTPRILIHSGIGPKEQLEKFHIPVVKHLPGVGQGLRDHYFVPLANIVAATNNDRRAFYSSDQAMEEALEQWKHDSTGPWSKFACELGICWFKLEGLSKTKEFQDLPAKEREYLQKQTVPHYEIVSHFPLHWFMPEFPHDAFEYSSLVVFLYNAQSRGERVTIEALRDALRIANHSAYIKDKIADLTAPKSGSDADLLEYWKQNMSSSWHMTGTAKMGSPLDEDAVVDRNFCVNRIKSLRVADMSVVPLLVSGHTQAAAYVTGATCAEMLIRDRHFYETYNTHFASWIV</sequence>
<dbReference type="PROSITE" id="PS00624">
    <property type="entry name" value="GMC_OXRED_2"/>
    <property type="match status" value="1"/>
</dbReference>
<dbReference type="GO" id="GO:0050660">
    <property type="term" value="F:flavin adenine dinucleotide binding"/>
    <property type="evidence" value="ECO:0007669"/>
    <property type="project" value="InterPro"/>
</dbReference>
<dbReference type="SUPFAM" id="SSF51905">
    <property type="entry name" value="FAD/NAD(P)-binding domain"/>
    <property type="match status" value="1"/>
</dbReference>
<reference evidence="7 8" key="1">
    <citation type="submission" date="2017-10" db="EMBL/GenBank/DDBJ databases">
        <title>Comparative genomics in systemic dimorphic fungi from Ajellomycetaceae.</title>
        <authorList>
            <person name="Munoz J.F."/>
            <person name="Mcewen J.G."/>
            <person name="Clay O.K."/>
            <person name="Cuomo C.A."/>
        </authorList>
    </citation>
    <scope>NUCLEOTIDE SEQUENCE [LARGE SCALE GENOMIC DNA]</scope>
    <source>
        <strain evidence="7 8">UAMH5409</strain>
    </source>
</reference>
<evidence type="ECO:0000313" key="8">
    <source>
        <dbReference type="Proteomes" id="UP000223968"/>
    </source>
</evidence>
<evidence type="ECO:0000259" key="5">
    <source>
        <dbReference type="PROSITE" id="PS00623"/>
    </source>
</evidence>
<evidence type="ECO:0000256" key="2">
    <source>
        <dbReference type="PIRSR" id="PIRSR000137-1"/>
    </source>
</evidence>
<dbReference type="SUPFAM" id="SSF54373">
    <property type="entry name" value="FAD-linked reductases, C-terminal domain"/>
    <property type="match status" value="1"/>
</dbReference>
<dbReference type="InterPro" id="IPR012132">
    <property type="entry name" value="GMC_OxRdtase"/>
</dbReference>
<feature type="binding site" evidence="3">
    <location>
        <begin position="471"/>
        <end position="472"/>
    </location>
    <ligand>
        <name>FAD</name>
        <dbReference type="ChEBI" id="CHEBI:57692"/>
    </ligand>
</feature>
<organism evidence="7 8">
    <name type="scientific">Helicocarpus griseus UAMH5409</name>
    <dbReference type="NCBI Taxonomy" id="1447875"/>
    <lineage>
        <taxon>Eukaryota</taxon>
        <taxon>Fungi</taxon>
        <taxon>Dikarya</taxon>
        <taxon>Ascomycota</taxon>
        <taxon>Pezizomycotina</taxon>
        <taxon>Eurotiomycetes</taxon>
        <taxon>Eurotiomycetidae</taxon>
        <taxon>Onygenales</taxon>
        <taxon>Ajellomycetaceae</taxon>
        <taxon>Helicocarpus</taxon>
    </lineage>
</organism>
<protein>
    <recommendedName>
        <fullName evidence="5 6">Glucose-methanol-choline oxidoreductase N-terminal domain-containing protein</fullName>
    </recommendedName>
</protein>
<dbReference type="Gene3D" id="3.30.560.10">
    <property type="entry name" value="Glucose Oxidase, domain 3"/>
    <property type="match status" value="2"/>
</dbReference>
<dbReference type="InterPro" id="IPR000172">
    <property type="entry name" value="GMC_OxRdtase_N"/>
</dbReference>
<dbReference type="InterPro" id="IPR007867">
    <property type="entry name" value="GMC_OxRtase_C"/>
</dbReference>
<dbReference type="PROSITE" id="PS00623">
    <property type="entry name" value="GMC_OXRED_1"/>
    <property type="match status" value="1"/>
</dbReference>
<keyword evidence="4" id="KW-0285">Flavoprotein</keyword>
<dbReference type="OrthoDB" id="269227at2759"/>
<evidence type="ECO:0000256" key="1">
    <source>
        <dbReference type="ARBA" id="ARBA00010790"/>
    </source>
</evidence>
<dbReference type="Proteomes" id="UP000223968">
    <property type="component" value="Unassembled WGS sequence"/>
</dbReference>
<feature type="active site" description="Proton donor" evidence="2">
    <location>
        <position position="472"/>
    </location>
</feature>
<feature type="active site" description="Proton acceptor" evidence="2">
    <location>
        <position position="516"/>
    </location>
</feature>
<dbReference type="Pfam" id="PF05199">
    <property type="entry name" value="GMC_oxred_C"/>
    <property type="match status" value="1"/>
</dbReference>
<comment type="similarity">
    <text evidence="1 4">Belongs to the GMC oxidoreductase family.</text>
</comment>
<feature type="domain" description="Glucose-methanol-choline oxidoreductase N-terminal" evidence="5">
    <location>
        <begin position="83"/>
        <end position="106"/>
    </location>
</feature>
<feature type="domain" description="Glucose-methanol-choline oxidoreductase N-terminal" evidence="6">
    <location>
        <begin position="261"/>
        <end position="275"/>
    </location>
</feature>
<dbReference type="STRING" id="1447875.A0A2B7Y0X7"/>
<comment type="caution">
    <text evidence="7">The sequence shown here is derived from an EMBL/GenBank/DDBJ whole genome shotgun (WGS) entry which is preliminary data.</text>
</comment>
<keyword evidence="3 4" id="KW-0274">FAD</keyword>
<dbReference type="InterPro" id="IPR036188">
    <property type="entry name" value="FAD/NAD-bd_sf"/>
</dbReference>
<evidence type="ECO:0000313" key="7">
    <source>
        <dbReference type="EMBL" id="PGH14691.1"/>
    </source>
</evidence>
<keyword evidence="8" id="KW-1185">Reference proteome</keyword>
<evidence type="ECO:0000259" key="6">
    <source>
        <dbReference type="PROSITE" id="PS00624"/>
    </source>
</evidence>